<evidence type="ECO:0000313" key="1">
    <source>
        <dbReference type="EMBL" id="KAJ3518381.1"/>
    </source>
</evidence>
<evidence type="ECO:0000313" key="2">
    <source>
        <dbReference type="Proteomes" id="UP001148629"/>
    </source>
</evidence>
<dbReference type="EMBL" id="JANRMS010003445">
    <property type="protein sequence ID" value="KAJ3518381.1"/>
    <property type="molecule type" value="Genomic_DNA"/>
</dbReference>
<comment type="caution">
    <text evidence="1">The sequence shown here is derived from an EMBL/GenBank/DDBJ whole genome shotgun (WGS) entry which is preliminary data.</text>
</comment>
<proteinExistence type="predicted"/>
<sequence length="373" mass="41234">MNSQFPSYNALPPVPDMPQGCAWAVFNKGAKKDVYGCLNKITSDVIVHAASEVKDGVSISLKLVNALGACAAPNLRFHSWPMGAVKRPAMLRKGLVHKVTSFLDTPLGVHGFDDEVRMRMMAVTARRSPRQIEFNTQSSSQWDSLCHFHYQGQRCGYNGVRPSADDLVQNFGDEDKEQKFPTINHWHSKGCLVTRGVLIDYKMYAERHKMEYSPFESRVITVGDIEAIAREQRVSFRQGDVIIIRTGFTAALGGATDEEQQEMLGTQRSVGVAQSPETVEWFWNKHFAAVAADNAGFEVLPPLVNGQNVGTTQDMLLHQTFLGLFGLPIGELWDLEALSQYCTLHGRYTFLLTSSPLNVAGAVASPPNAIAIF</sequence>
<dbReference type="Proteomes" id="UP001148629">
    <property type="component" value="Unassembled WGS sequence"/>
</dbReference>
<protein>
    <submittedName>
        <fullName evidence="1">Uncharacterized protein</fullName>
    </submittedName>
</protein>
<name>A0ACC1RHI8_9HYPO</name>
<gene>
    <name evidence="1" type="ORF">NM208_g14534</name>
</gene>
<reference evidence="1" key="1">
    <citation type="submission" date="2022-08" db="EMBL/GenBank/DDBJ databases">
        <title>Genome Sequence of Fusarium decemcellulare.</title>
        <authorList>
            <person name="Buettner E."/>
        </authorList>
    </citation>
    <scope>NUCLEOTIDE SEQUENCE</scope>
    <source>
        <strain evidence="1">Babe19</strain>
    </source>
</reference>
<accession>A0ACC1RHI8</accession>
<organism evidence="1 2">
    <name type="scientific">Fusarium decemcellulare</name>
    <dbReference type="NCBI Taxonomy" id="57161"/>
    <lineage>
        <taxon>Eukaryota</taxon>
        <taxon>Fungi</taxon>
        <taxon>Dikarya</taxon>
        <taxon>Ascomycota</taxon>
        <taxon>Pezizomycotina</taxon>
        <taxon>Sordariomycetes</taxon>
        <taxon>Hypocreomycetidae</taxon>
        <taxon>Hypocreales</taxon>
        <taxon>Nectriaceae</taxon>
        <taxon>Fusarium</taxon>
        <taxon>Fusarium decemcellulare species complex</taxon>
    </lineage>
</organism>
<keyword evidence="2" id="KW-1185">Reference proteome</keyword>